<dbReference type="EMBL" id="JAGFBR010000004">
    <property type="protein sequence ID" value="KAH0468289.1"/>
    <property type="molecule type" value="Genomic_DNA"/>
</dbReference>
<reference evidence="1 2" key="1">
    <citation type="journal article" date="2021" name="Hortic Res">
        <title>Chromosome-scale assembly of the Dendrobium chrysotoxum genome enhances the understanding of orchid evolution.</title>
        <authorList>
            <person name="Zhang Y."/>
            <person name="Zhang G.Q."/>
            <person name="Zhang D."/>
            <person name="Liu X.D."/>
            <person name="Xu X.Y."/>
            <person name="Sun W.H."/>
            <person name="Yu X."/>
            <person name="Zhu X."/>
            <person name="Wang Z.W."/>
            <person name="Zhao X."/>
            <person name="Zhong W.Y."/>
            <person name="Chen H."/>
            <person name="Yin W.L."/>
            <person name="Huang T."/>
            <person name="Niu S.C."/>
            <person name="Liu Z.J."/>
        </authorList>
    </citation>
    <scope>NUCLEOTIDE SEQUENCE [LARGE SCALE GENOMIC DNA]</scope>
    <source>
        <strain evidence="1">Lindl</strain>
    </source>
</reference>
<comment type="caution">
    <text evidence="1">The sequence shown here is derived from an EMBL/GenBank/DDBJ whole genome shotgun (WGS) entry which is preliminary data.</text>
</comment>
<gene>
    <name evidence="1" type="ORF">IEQ34_003322</name>
</gene>
<name>A0AAV7HKQ4_DENCH</name>
<evidence type="ECO:0000313" key="2">
    <source>
        <dbReference type="Proteomes" id="UP000775213"/>
    </source>
</evidence>
<proteinExistence type="predicted"/>
<keyword evidence="2" id="KW-1185">Reference proteome</keyword>
<dbReference type="AlphaFoldDB" id="A0AAV7HKQ4"/>
<sequence>MEDEVNQPRQLNDFPELVRRRRRSLHRRLHRSRLGSGGLHVAGAESRRTWKRCRQLGEVENGGASFDVQSRHVMRARRHFWGGKGPEPNP</sequence>
<accession>A0AAV7HKQ4</accession>
<protein>
    <submittedName>
        <fullName evidence="1">Uncharacterized protein</fullName>
    </submittedName>
</protein>
<dbReference type="Proteomes" id="UP000775213">
    <property type="component" value="Unassembled WGS sequence"/>
</dbReference>
<evidence type="ECO:0000313" key="1">
    <source>
        <dbReference type="EMBL" id="KAH0468289.1"/>
    </source>
</evidence>
<organism evidence="1 2">
    <name type="scientific">Dendrobium chrysotoxum</name>
    <name type="common">Orchid</name>
    <dbReference type="NCBI Taxonomy" id="161865"/>
    <lineage>
        <taxon>Eukaryota</taxon>
        <taxon>Viridiplantae</taxon>
        <taxon>Streptophyta</taxon>
        <taxon>Embryophyta</taxon>
        <taxon>Tracheophyta</taxon>
        <taxon>Spermatophyta</taxon>
        <taxon>Magnoliopsida</taxon>
        <taxon>Liliopsida</taxon>
        <taxon>Asparagales</taxon>
        <taxon>Orchidaceae</taxon>
        <taxon>Epidendroideae</taxon>
        <taxon>Malaxideae</taxon>
        <taxon>Dendrobiinae</taxon>
        <taxon>Dendrobium</taxon>
    </lineage>
</organism>